<name>H0EAT2_9ACTN</name>
<dbReference type="EMBL" id="AGUD01000298">
    <property type="protein sequence ID" value="EHN09204.1"/>
    <property type="molecule type" value="Genomic_DNA"/>
</dbReference>
<organism evidence="3 4">
    <name type="scientific">Patulibacter medicamentivorans</name>
    <dbReference type="NCBI Taxonomy" id="1097667"/>
    <lineage>
        <taxon>Bacteria</taxon>
        <taxon>Bacillati</taxon>
        <taxon>Actinomycetota</taxon>
        <taxon>Thermoleophilia</taxon>
        <taxon>Solirubrobacterales</taxon>
        <taxon>Patulibacteraceae</taxon>
        <taxon>Patulibacter</taxon>
    </lineage>
</organism>
<feature type="region of interest" description="Disordered" evidence="1">
    <location>
        <begin position="1"/>
        <end position="29"/>
    </location>
</feature>
<gene>
    <name evidence="3" type="ORF">PAI11_39570</name>
</gene>
<evidence type="ECO:0000256" key="1">
    <source>
        <dbReference type="SAM" id="MobiDB-lite"/>
    </source>
</evidence>
<dbReference type="Proteomes" id="UP000005143">
    <property type="component" value="Unassembled WGS sequence"/>
</dbReference>
<comment type="caution">
    <text evidence="3">The sequence shown here is derived from an EMBL/GenBank/DDBJ whole genome shotgun (WGS) entry which is preliminary data.</text>
</comment>
<feature type="domain" description="ER-bound oxygenase mpaB/mpaB'/Rubber oxygenase catalytic" evidence="2">
    <location>
        <begin position="39"/>
        <end position="275"/>
    </location>
</feature>
<dbReference type="InterPro" id="IPR018713">
    <property type="entry name" value="MPAB/Lcp_cat_dom"/>
</dbReference>
<dbReference type="PANTHER" id="PTHR36151">
    <property type="entry name" value="BLR2777 PROTEIN"/>
    <property type="match status" value="1"/>
</dbReference>
<evidence type="ECO:0000259" key="2">
    <source>
        <dbReference type="Pfam" id="PF09995"/>
    </source>
</evidence>
<dbReference type="PANTHER" id="PTHR36151:SF3">
    <property type="entry name" value="ER-BOUND OXYGENASE MPAB_MPAB'_RUBBER OXYGENASE CATALYTIC DOMAIN-CONTAINING PROTEIN"/>
    <property type="match status" value="1"/>
</dbReference>
<dbReference type="AlphaFoldDB" id="H0EAT2"/>
<proteinExistence type="predicted"/>
<protein>
    <recommendedName>
        <fullName evidence="2">ER-bound oxygenase mpaB/mpaB'/Rubber oxygenase catalytic domain-containing protein</fullName>
    </recommendedName>
</protein>
<keyword evidence="4" id="KW-1185">Reference proteome</keyword>
<dbReference type="RefSeq" id="WP_007578470.1">
    <property type="nucleotide sequence ID" value="NZ_AGUD01000298.1"/>
</dbReference>
<reference evidence="3 4" key="1">
    <citation type="journal article" date="2013" name="Biodegradation">
        <title>Quantitative proteomic analysis of ibuprofen-degrading Patulibacter sp. strain I11.</title>
        <authorList>
            <person name="Almeida B."/>
            <person name="Kjeldal H."/>
            <person name="Lolas I."/>
            <person name="Knudsen A.D."/>
            <person name="Carvalho G."/>
            <person name="Nielsen K.L."/>
            <person name="Barreto Crespo M.T."/>
            <person name="Stensballe A."/>
            <person name="Nielsen J.L."/>
        </authorList>
    </citation>
    <scope>NUCLEOTIDE SEQUENCE [LARGE SCALE GENOMIC DNA]</scope>
    <source>
        <strain evidence="3 4">I11</strain>
    </source>
</reference>
<evidence type="ECO:0000313" key="3">
    <source>
        <dbReference type="EMBL" id="EHN09204.1"/>
    </source>
</evidence>
<dbReference type="Pfam" id="PF09995">
    <property type="entry name" value="MPAB_Lcp_cat"/>
    <property type="match status" value="1"/>
</dbReference>
<accession>H0EAT2</accession>
<dbReference type="GO" id="GO:0016491">
    <property type="term" value="F:oxidoreductase activity"/>
    <property type="evidence" value="ECO:0007669"/>
    <property type="project" value="InterPro"/>
</dbReference>
<evidence type="ECO:0000313" key="4">
    <source>
        <dbReference type="Proteomes" id="UP000005143"/>
    </source>
</evidence>
<dbReference type="OrthoDB" id="3422701at2"/>
<sequence length="298" mass="32742">MSTTTRTGPAAEDRDAPRPTMAARHASPDGLFDDHAMIRRVHRERLVMLHGPRTLLLQASHPLAFAGFWSSTEVRDLSLVHARLQRTAEAMATAVFGRAEDAERMGERVRGIHARISGTLASDAGPWPAGTAWRADDPELLLWILAALVDSAMVVHDRLVRPLRPEERAAFWRDYRRVGELFGLRPGDMPGSIAAFDDYVAEMIASDRIVVVPDARDAGRRIVLRPPLPLKLRPALELVNGLTASLLPPKVRRGFGMRTLPGRDLAVAVAGAWSRNLLRPVLPPALAWTPHGSPAPVR</sequence>